<dbReference type="InterPro" id="IPR037062">
    <property type="entry name" value="Malic_N_dom_sf"/>
</dbReference>
<dbReference type="InterPro" id="IPR001891">
    <property type="entry name" value="Malic_OxRdtase"/>
</dbReference>
<organism evidence="10">
    <name type="scientific">Heterosiphonia pulchra</name>
    <dbReference type="NCBI Taxonomy" id="189631"/>
    <lineage>
        <taxon>Eukaryota</taxon>
        <taxon>Rhodophyta</taxon>
        <taxon>Florideophyceae</taxon>
        <taxon>Rhodymeniophycidae</taxon>
        <taxon>Ceramiales</taxon>
        <taxon>Dasyaceae</taxon>
        <taxon>Heterosiphonia</taxon>
    </lineage>
</organism>
<dbReference type="NCBIfam" id="NF010052">
    <property type="entry name" value="PRK13529.1"/>
    <property type="match status" value="1"/>
</dbReference>
<keyword evidence="7" id="KW-0560">Oxidoreductase</keyword>
<dbReference type="PRINTS" id="PR00072">
    <property type="entry name" value="MALOXRDTASE"/>
</dbReference>
<evidence type="ECO:0000256" key="6">
    <source>
        <dbReference type="PIRSR" id="PIRSR000106-3"/>
    </source>
</evidence>
<dbReference type="InterPro" id="IPR046346">
    <property type="entry name" value="Aminoacid_DH-like_N_sf"/>
</dbReference>
<dbReference type="PIRSF" id="PIRSF000106">
    <property type="entry name" value="ME"/>
    <property type="match status" value="1"/>
</dbReference>
<dbReference type="PANTHER" id="PTHR23406">
    <property type="entry name" value="MALIC ENZYME-RELATED"/>
    <property type="match status" value="1"/>
</dbReference>
<evidence type="ECO:0000259" key="8">
    <source>
        <dbReference type="SMART" id="SM00919"/>
    </source>
</evidence>
<dbReference type="PROSITE" id="PS00331">
    <property type="entry name" value="MALIC_ENZYMES"/>
    <property type="match status" value="1"/>
</dbReference>
<dbReference type="InterPro" id="IPR012302">
    <property type="entry name" value="Malic_NAD-bd"/>
</dbReference>
<dbReference type="Pfam" id="PF00390">
    <property type="entry name" value="malic"/>
    <property type="match status" value="1"/>
</dbReference>
<dbReference type="SUPFAM" id="SSF51735">
    <property type="entry name" value="NAD(P)-binding Rossmann-fold domains"/>
    <property type="match status" value="1"/>
</dbReference>
<name>A0A097IUI9_9FLOR</name>
<dbReference type="Gene3D" id="3.40.50.720">
    <property type="entry name" value="NAD(P)-binding Rossmann-like Domain"/>
    <property type="match status" value="1"/>
</dbReference>
<evidence type="ECO:0000256" key="4">
    <source>
        <dbReference type="PIRSR" id="PIRSR000106-1"/>
    </source>
</evidence>
<feature type="binding site" evidence="6">
    <location>
        <position position="240"/>
    </location>
    <ligand>
        <name>a divalent metal cation</name>
        <dbReference type="ChEBI" id="CHEBI:60240"/>
    </ligand>
</feature>
<dbReference type="Pfam" id="PF03949">
    <property type="entry name" value="Malic_M"/>
    <property type="match status" value="1"/>
</dbReference>
<dbReference type="SMART" id="SM00919">
    <property type="entry name" value="Malic_M"/>
    <property type="match status" value="1"/>
</dbReference>
<dbReference type="GO" id="GO:0006108">
    <property type="term" value="P:malate metabolic process"/>
    <property type="evidence" value="ECO:0007669"/>
    <property type="project" value="TreeGrafter"/>
</dbReference>
<reference evidence="10" key="1">
    <citation type="journal article" date="2014" name="PLoS ONE">
        <title>Phylogeny of c4-photosynthesis enzymes based on algal transcriptomic and genomic data supports an archaeal/proteobacterial origin and multiple duplication for most c4-related genes.</title>
        <authorList>
            <person name="Chi S."/>
            <person name="Wu S."/>
            <person name="Yu J."/>
            <person name="Wang X."/>
            <person name="Tang X."/>
            <person name="Liu T."/>
        </authorList>
    </citation>
    <scope>NUCLEOTIDE SEQUENCE</scope>
    <source>
        <strain evidence="10">YSBD-2004295</strain>
    </source>
</reference>
<feature type="binding site" evidence="5">
    <location>
        <position position="410"/>
    </location>
    <ligand>
        <name>(S)-malate</name>
        <dbReference type="ChEBI" id="CHEBI:15589"/>
    </ligand>
</feature>
<feature type="binding site" evidence="6">
    <location>
        <position position="239"/>
    </location>
    <ligand>
        <name>a divalent metal cation</name>
        <dbReference type="ChEBI" id="CHEBI:60240"/>
    </ligand>
</feature>
<evidence type="ECO:0000256" key="3">
    <source>
        <dbReference type="ARBA" id="ARBA00022723"/>
    </source>
</evidence>
<feature type="active site" description="Proton acceptor" evidence="4">
    <location>
        <position position="167"/>
    </location>
</feature>
<accession>A0A097IUI9</accession>
<dbReference type="InterPro" id="IPR015884">
    <property type="entry name" value="Malic_enzyme_CS"/>
</dbReference>
<dbReference type="AlphaFoldDB" id="A0A097IUI9"/>
<feature type="binding site" evidence="5">
    <location>
        <position position="149"/>
    </location>
    <ligand>
        <name>(S)-malate</name>
        <dbReference type="ChEBI" id="CHEBI:15589"/>
    </ligand>
</feature>
<evidence type="ECO:0000256" key="5">
    <source>
        <dbReference type="PIRSR" id="PIRSR000106-2"/>
    </source>
</evidence>
<evidence type="ECO:0000256" key="2">
    <source>
        <dbReference type="ARBA" id="ARBA00008785"/>
    </source>
</evidence>
<dbReference type="GO" id="GO:0046872">
    <property type="term" value="F:metal ion binding"/>
    <property type="evidence" value="ECO:0007669"/>
    <property type="project" value="UniProtKB-KW"/>
</dbReference>
<gene>
    <name evidence="10" type="primary">me</name>
</gene>
<proteinExistence type="evidence at transcript level"/>
<dbReference type="CDD" id="cd05312">
    <property type="entry name" value="NAD_bind_1_malic_enz"/>
    <property type="match status" value="1"/>
</dbReference>
<dbReference type="InterPro" id="IPR036291">
    <property type="entry name" value="NAD(P)-bd_dom_sf"/>
</dbReference>
<feature type="domain" description="Malic enzyme N-terminal" evidence="9">
    <location>
        <begin position="68"/>
        <end position="254"/>
    </location>
</feature>
<keyword evidence="3 6" id="KW-0479">Metal-binding</keyword>
<feature type="domain" description="Malic enzyme NAD-binding" evidence="8">
    <location>
        <begin position="264"/>
        <end position="525"/>
    </location>
</feature>
<dbReference type="PANTHER" id="PTHR23406:SF90">
    <property type="entry name" value="MALIC ENZYME-RELATED"/>
    <property type="match status" value="1"/>
</dbReference>
<evidence type="ECO:0000256" key="7">
    <source>
        <dbReference type="RuleBase" id="RU003426"/>
    </source>
</evidence>
<dbReference type="GO" id="GO:0004473">
    <property type="term" value="F:malate dehydrogenase (decarboxylating) (NADP+) activity"/>
    <property type="evidence" value="ECO:0007669"/>
    <property type="project" value="TreeGrafter"/>
</dbReference>
<evidence type="ECO:0000313" key="10">
    <source>
        <dbReference type="EMBL" id="AIT70114.1"/>
    </source>
</evidence>
<dbReference type="EMBL" id="KM113528">
    <property type="protein sequence ID" value="AIT70114.1"/>
    <property type="molecule type" value="mRNA"/>
</dbReference>
<dbReference type="SUPFAM" id="SSF53223">
    <property type="entry name" value="Aminoacid dehydrogenase-like, N-terminal domain"/>
    <property type="match status" value="1"/>
</dbReference>
<dbReference type="SMART" id="SM01274">
    <property type="entry name" value="malic"/>
    <property type="match status" value="1"/>
</dbReference>
<dbReference type="Gene3D" id="3.40.50.10380">
    <property type="entry name" value="Malic enzyme, N-terminal domain"/>
    <property type="match status" value="1"/>
</dbReference>
<dbReference type="InterPro" id="IPR012301">
    <property type="entry name" value="Malic_N_dom"/>
</dbReference>
<evidence type="ECO:0000259" key="9">
    <source>
        <dbReference type="SMART" id="SM01274"/>
    </source>
</evidence>
<protein>
    <recommendedName>
        <fullName evidence="7">Malic enzyme</fullName>
    </recommendedName>
</protein>
<sequence length="556" mass="59643">MPPHPILSDPRNNRGRRFPIAQRDHLQLHGLVHPASPLSLHHQVAFAISRLRSLPTPLAKYEYLLRLVNSDEQLFFSVAQSHLSAVLPFIYTPTVGDACLNFPTLDIPLRGVWLSLPLSGAIASVLRNAARKNNPDSPIDVIVVSDCQRILGLGDLGANGMPIPVGKLLLYSACGGVDPATCLPVVLDVGCNTQSVREDPQYTGIRSTRVVGPKYDNFIDEFITAAKEVFGPSCLIQFEDFANANAARLLEKYRKSVCCFNDDIQGTAAVAVAGIMAAIRVPGVDPDLRNHKFLFIGAGSAGIGIADLMVMALTRLDIPEEQARRQCWFIDSKGLIVQGRGSLSEAKTRYAHPCPPGLLPSSSSDLNDVVAALRPTALIGVSTIPGIFSQHVIQRMAAINHRPIIFALSNPTSKSECSASDAYKFSEGRAVFAAGSPFPPVQLPGMLKTLVPAQGNNSYIFPGVGLGVILSKARYIPDTMLLAAADMLASLVDNSKLSVGCVYPDLDGLLDISAHIAHAVCQHALQLGINGRDVSSLDVDAIRGLMYKPGRDELSV</sequence>
<feature type="active site" description="Proton donor" evidence="4">
    <location>
        <position position="91"/>
    </location>
</feature>
<feature type="binding site" evidence="5">
    <location>
        <position position="456"/>
    </location>
    <ligand>
        <name>(S)-malate</name>
        <dbReference type="ChEBI" id="CHEBI:15589"/>
    </ligand>
</feature>
<dbReference type="FunFam" id="3.40.50.720:FF:000635">
    <property type="entry name" value="NADP-dependent malic enzyme"/>
    <property type="match status" value="1"/>
</dbReference>
<comment type="similarity">
    <text evidence="2 7">Belongs to the malic enzymes family.</text>
</comment>
<comment type="cofactor">
    <cofactor evidence="6">
        <name>Mg(2+)</name>
        <dbReference type="ChEBI" id="CHEBI:18420"/>
    </cofactor>
    <cofactor evidence="6">
        <name>Mn(2+)</name>
        <dbReference type="ChEBI" id="CHEBI:29035"/>
    </cofactor>
    <text evidence="6">Divalent metal cations. Prefers magnesium or manganese.</text>
</comment>
<comment type="cofactor">
    <cofactor evidence="1">
        <name>Mn(2+)</name>
        <dbReference type="ChEBI" id="CHEBI:29035"/>
    </cofactor>
</comment>
<feature type="binding site" evidence="6">
    <location>
        <position position="263"/>
    </location>
    <ligand>
        <name>a divalent metal cation</name>
        <dbReference type="ChEBI" id="CHEBI:60240"/>
    </ligand>
</feature>
<evidence type="ECO:0000256" key="1">
    <source>
        <dbReference type="ARBA" id="ARBA00001936"/>
    </source>
</evidence>
<dbReference type="GO" id="GO:0051287">
    <property type="term" value="F:NAD binding"/>
    <property type="evidence" value="ECO:0007669"/>
    <property type="project" value="InterPro"/>
</dbReference>